<dbReference type="Pfam" id="PF20147">
    <property type="entry name" value="Crinkler"/>
    <property type="match status" value="1"/>
</dbReference>
<dbReference type="InterPro" id="IPR027417">
    <property type="entry name" value="P-loop_NTPase"/>
</dbReference>
<dbReference type="Gene3D" id="3.40.50.300">
    <property type="entry name" value="P-loop containing nucleotide triphosphate hydrolases"/>
    <property type="match status" value="1"/>
</dbReference>
<dbReference type="VEuPathDB" id="FungiDB:FUN_016211"/>
<comment type="subcellular location">
    <subcellularLocation>
        <location evidence="1">Host cell</location>
    </subcellularLocation>
    <subcellularLocation>
        <location evidence="2">Secreted</location>
    </subcellularLocation>
</comment>
<sequence length="592" mass="69100">MSSYSSLSRVLSPFRVQTKFEENSLSASSTKRYMADITLYCYLLDTPINSAIPVDIGETTRVEGVDVPIKKFSFGHLKKQIWPNNNEANKLRLWKFETPFKKDNEQLKTLNENFRNDAYLEQVLGEDLIPGELIRTIFPVGYVFPPNHIHIVVQPPPPATGKRKTEDLDEGNGNKKYKEEILEFLENKAIEQKILTFINSLNSIDTNKQVLKLPPLPGDDNKTAIYKRKCYNYLNSYIFNNNNRYNRFLIIGNPGIGKTYFGRLMLVELLKRGKKVLFDNKDCTLYIDPNGSVYRPNSYEYKLFAQAKDTWCIIDGRPPQISHDWSAGKFIMVSSPKRDIIKDFDKPTCKTFYMPTWDEDELLECWKSLYESKITEETIKRKFNLCGGIPRWIFDSLTDSKIICEMIDSASKSIDSCILDYQAKLFFFGHEFSHKIIHIHTNLEDTEDPYTDHIYRFASKFAGNLCIDHLKKHNKEKLSTFILNARNLKEMCGGGRFLTRKLTDRGTEPEVFKEFEPDLKERIFWSVDEIKYDIQQRQKNYYRPNSDGLRAIKEILDEDCIFENFKTKQPYKNKGDGKKFDAWINNIVQYAL</sequence>
<name>A0A2I1GD43_9GLOM</name>
<evidence type="ECO:0000256" key="2">
    <source>
        <dbReference type="ARBA" id="ARBA00004613"/>
    </source>
</evidence>
<dbReference type="InterPro" id="IPR045379">
    <property type="entry name" value="Crinkler_N"/>
</dbReference>
<dbReference type="PANTHER" id="PTHR33129">
    <property type="entry name" value="PROTEIN KINASE DOMAIN-CONTAINING PROTEIN-RELATED"/>
    <property type="match status" value="1"/>
</dbReference>
<dbReference type="GO" id="GO:0005576">
    <property type="term" value="C:extracellular region"/>
    <property type="evidence" value="ECO:0007669"/>
    <property type="project" value="UniProtKB-SubCell"/>
</dbReference>
<comment type="caution">
    <text evidence="5">The sequence shown here is derived from an EMBL/GenBank/DDBJ whole genome shotgun (WGS) entry which is preliminary data.</text>
</comment>
<keyword evidence="6" id="KW-1185">Reference proteome</keyword>
<keyword evidence="3" id="KW-0964">Secreted</keyword>
<accession>A0A2I1GD43</accession>
<dbReference type="GO" id="GO:0043657">
    <property type="term" value="C:host cell"/>
    <property type="evidence" value="ECO:0007669"/>
    <property type="project" value="UniProtKB-SubCell"/>
</dbReference>
<dbReference type="VEuPathDB" id="FungiDB:RhiirA1_476967"/>
<gene>
    <name evidence="5" type="ORF">RhiirA4_541932</name>
</gene>
<evidence type="ECO:0000313" key="6">
    <source>
        <dbReference type="Proteomes" id="UP000234323"/>
    </source>
</evidence>
<dbReference type="SUPFAM" id="SSF52540">
    <property type="entry name" value="P-loop containing nucleoside triphosphate hydrolases"/>
    <property type="match status" value="1"/>
</dbReference>
<evidence type="ECO:0000256" key="1">
    <source>
        <dbReference type="ARBA" id="ARBA00004340"/>
    </source>
</evidence>
<organism evidence="5 6">
    <name type="scientific">Rhizophagus irregularis</name>
    <dbReference type="NCBI Taxonomy" id="588596"/>
    <lineage>
        <taxon>Eukaryota</taxon>
        <taxon>Fungi</taxon>
        <taxon>Fungi incertae sedis</taxon>
        <taxon>Mucoromycota</taxon>
        <taxon>Glomeromycotina</taxon>
        <taxon>Glomeromycetes</taxon>
        <taxon>Glomerales</taxon>
        <taxon>Glomeraceae</taxon>
        <taxon>Rhizophagus</taxon>
    </lineage>
</organism>
<reference evidence="5 6" key="1">
    <citation type="submission" date="2015-10" db="EMBL/GenBank/DDBJ databases">
        <title>Genome analyses suggest a sexual origin of heterokaryosis in a supposedly ancient asexual fungus.</title>
        <authorList>
            <person name="Ropars J."/>
            <person name="Sedzielewska K."/>
            <person name="Noel J."/>
            <person name="Charron P."/>
            <person name="Farinelli L."/>
            <person name="Marton T."/>
            <person name="Kruger M."/>
            <person name="Pelin A."/>
            <person name="Brachmann A."/>
            <person name="Corradi N."/>
        </authorList>
    </citation>
    <scope>NUCLEOTIDE SEQUENCE [LARGE SCALE GENOMIC DNA]</scope>
    <source>
        <strain evidence="5 6">A4</strain>
    </source>
</reference>
<dbReference type="AlphaFoldDB" id="A0A2I1GD43"/>
<proteinExistence type="predicted"/>
<dbReference type="EMBL" id="LLXI01000331">
    <property type="protein sequence ID" value="PKY44549.1"/>
    <property type="molecule type" value="Genomic_DNA"/>
</dbReference>
<dbReference type="InterPro" id="IPR052980">
    <property type="entry name" value="Crinkler_effector"/>
</dbReference>
<evidence type="ECO:0000313" key="5">
    <source>
        <dbReference type="EMBL" id="PKY44549.1"/>
    </source>
</evidence>
<evidence type="ECO:0000259" key="4">
    <source>
        <dbReference type="Pfam" id="PF20147"/>
    </source>
</evidence>
<protein>
    <recommendedName>
        <fullName evidence="4">Crinkler effector protein N-terminal domain-containing protein</fullName>
    </recommendedName>
</protein>
<feature type="domain" description="Crinkler effector protein N-terminal" evidence="4">
    <location>
        <begin position="37"/>
        <end position="154"/>
    </location>
</feature>
<dbReference type="PANTHER" id="PTHR33129:SF1">
    <property type="entry name" value="ATP-BINDING PROTEIN"/>
    <property type="match status" value="1"/>
</dbReference>
<dbReference type="VEuPathDB" id="FungiDB:RhiirFUN_020995"/>
<evidence type="ECO:0000256" key="3">
    <source>
        <dbReference type="ARBA" id="ARBA00022525"/>
    </source>
</evidence>
<dbReference type="Proteomes" id="UP000234323">
    <property type="component" value="Unassembled WGS sequence"/>
</dbReference>